<dbReference type="PROSITE" id="PS51257">
    <property type="entry name" value="PROKAR_LIPOPROTEIN"/>
    <property type="match status" value="1"/>
</dbReference>
<dbReference type="InterPro" id="IPR000709">
    <property type="entry name" value="Leu_Ile_Val-bd"/>
</dbReference>
<dbReference type="AlphaFoldDB" id="A0A2S6HY76"/>
<dbReference type="GO" id="GO:0006865">
    <property type="term" value="P:amino acid transport"/>
    <property type="evidence" value="ECO:0007669"/>
    <property type="project" value="UniProtKB-KW"/>
</dbReference>
<accession>A0A2S6HY76</accession>
<dbReference type="EMBL" id="PTJA01000001">
    <property type="protein sequence ID" value="PPK83104.1"/>
    <property type="molecule type" value="Genomic_DNA"/>
</dbReference>
<keyword evidence="2" id="KW-0813">Transport</keyword>
<dbReference type="PANTHER" id="PTHR30483">
    <property type="entry name" value="LEUCINE-SPECIFIC-BINDING PROTEIN"/>
    <property type="match status" value="1"/>
</dbReference>
<dbReference type="RefSeq" id="WP_104433590.1">
    <property type="nucleotide sequence ID" value="NZ_PTJA01000001.1"/>
</dbReference>
<feature type="chain" id="PRO_5015496894" evidence="6">
    <location>
        <begin position="26"/>
        <end position="395"/>
    </location>
</feature>
<keyword evidence="4" id="KW-0029">Amino-acid transport</keyword>
<dbReference type="Proteomes" id="UP000237749">
    <property type="component" value="Unassembled WGS sequence"/>
</dbReference>
<feature type="region of interest" description="Disordered" evidence="5">
    <location>
        <begin position="27"/>
        <end position="49"/>
    </location>
</feature>
<dbReference type="CDD" id="cd06349">
    <property type="entry name" value="PBP1_ABC_HAAT-like"/>
    <property type="match status" value="1"/>
</dbReference>
<dbReference type="InterPro" id="IPR051010">
    <property type="entry name" value="BCAA_transport"/>
</dbReference>
<name>A0A2S6HY76_9FIRM</name>
<keyword evidence="3 6" id="KW-0732">Signal</keyword>
<evidence type="ECO:0000313" key="9">
    <source>
        <dbReference type="Proteomes" id="UP000237749"/>
    </source>
</evidence>
<organism evidence="8 9">
    <name type="scientific">Lacrimispora xylanisolvens</name>
    <dbReference type="NCBI Taxonomy" id="384636"/>
    <lineage>
        <taxon>Bacteria</taxon>
        <taxon>Bacillati</taxon>
        <taxon>Bacillota</taxon>
        <taxon>Clostridia</taxon>
        <taxon>Lachnospirales</taxon>
        <taxon>Lachnospiraceae</taxon>
        <taxon>Lacrimispora</taxon>
    </lineage>
</organism>
<evidence type="ECO:0000256" key="5">
    <source>
        <dbReference type="SAM" id="MobiDB-lite"/>
    </source>
</evidence>
<evidence type="ECO:0000313" key="8">
    <source>
        <dbReference type="EMBL" id="PPK83104.1"/>
    </source>
</evidence>
<evidence type="ECO:0000256" key="6">
    <source>
        <dbReference type="SAM" id="SignalP"/>
    </source>
</evidence>
<feature type="domain" description="Leucine-binding protein" evidence="7">
    <location>
        <begin position="49"/>
        <end position="381"/>
    </location>
</feature>
<reference evidence="8 9" key="1">
    <citation type="submission" date="2018-02" db="EMBL/GenBank/DDBJ databases">
        <title>Genomic Encyclopedia of Archaeal and Bacterial Type Strains, Phase II (KMG-II): from individual species to whole genera.</title>
        <authorList>
            <person name="Goeker M."/>
        </authorList>
    </citation>
    <scope>NUCLEOTIDE SEQUENCE [LARGE SCALE GENOMIC DNA]</scope>
    <source>
        <strain evidence="8 9">DSM 3808</strain>
    </source>
</reference>
<comment type="caution">
    <text evidence="8">The sequence shown here is derived from an EMBL/GenBank/DDBJ whole genome shotgun (WGS) entry which is preliminary data.</text>
</comment>
<keyword evidence="9" id="KW-1185">Reference proteome</keyword>
<evidence type="ECO:0000256" key="4">
    <source>
        <dbReference type="ARBA" id="ARBA00022970"/>
    </source>
</evidence>
<gene>
    <name evidence="8" type="ORF">BXY41_101166</name>
</gene>
<evidence type="ECO:0000259" key="7">
    <source>
        <dbReference type="Pfam" id="PF13458"/>
    </source>
</evidence>
<protein>
    <submittedName>
        <fullName evidence="8">Amino acid/amide ABC transporter substrate-binding protein (HAAT family)</fullName>
    </submittedName>
</protein>
<evidence type="ECO:0000256" key="1">
    <source>
        <dbReference type="ARBA" id="ARBA00010062"/>
    </source>
</evidence>
<comment type="similarity">
    <text evidence="1">Belongs to the leucine-binding protein family.</text>
</comment>
<dbReference type="PRINTS" id="PR00337">
    <property type="entry name" value="LEUILEVALBP"/>
</dbReference>
<evidence type="ECO:0000256" key="2">
    <source>
        <dbReference type="ARBA" id="ARBA00022448"/>
    </source>
</evidence>
<evidence type="ECO:0000256" key="3">
    <source>
        <dbReference type="ARBA" id="ARBA00022729"/>
    </source>
</evidence>
<dbReference type="Pfam" id="PF13458">
    <property type="entry name" value="Peripla_BP_6"/>
    <property type="match status" value="1"/>
</dbReference>
<dbReference type="Gene3D" id="3.40.50.2300">
    <property type="match status" value="2"/>
</dbReference>
<dbReference type="InterPro" id="IPR028082">
    <property type="entry name" value="Peripla_BP_I"/>
</dbReference>
<proteinExistence type="inferred from homology"/>
<feature type="compositionally biased region" description="Polar residues" evidence="5">
    <location>
        <begin position="27"/>
        <end position="36"/>
    </location>
</feature>
<feature type="signal peptide" evidence="6">
    <location>
        <begin position="1"/>
        <end position="25"/>
    </location>
</feature>
<dbReference type="InterPro" id="IPR028081">
    <property type="entry name" value="Leu-bd"/>
</dbReference>
<dbReference type="PANTHER" id="PTHR30483:SF6">
    <property type="entry name" value="PERIPLASMIC BINDING PROTEIN OF ABC TRANSPORTER FOR NATURAL AMINO ACIDS"/>
    <property type="match status" value="1"/>
</dbReference>
<dbReference type="OrthoDB" id="9772589at2"/>
<sequence>MKKGFIRYSLAMMALAGLLSGCAQGNGQSTEGTSAAKTEGTSSKGGEGTVKIAVAGPMTGDNSEYGIGFTNAAKLMADQWNAQGGVLGKQIEIVPYDDKNTSEEATTIAQKIVSDGDISGVIGHFSSGVCMTAAPIYQENKIIEISPSASHPDYSKIGNYIFRNNTVISKEGAASVDIAVHDLKKKNIGIISIMTDWGTNTSGIIKDLVTGLNDPNVKVVAHEEVMEGSDDYTPAITKLKEAGADVVICCGMYNLVAPVAKQYKNIDPDIAIVGFSNAYSQQLIQLGGEAVEDVCFPVIFFSESDDADVKAYVDEYKKVYGNSPSALTSQAYDSVGILLTAMKEAGTTDSEKVRDKLNEITYKGVTGNIKFDEQGDVDKQFNKVTIKDGKFVKMN</sequence>
<dbReference type="SUPFAM" id="SSF53822">
    <property type="entry name" value="Periplasmic binding protein-like I"/>
    <property type="match status" value="1"/>
</dbReference>